<evidence type="ECO:0000256" key="1">
    <source>
        <dbReference type="ARBA" id="ARBA00005698"/>
    </source>
</evidence>
<feature type="transmembrane region" description="Helical" evidence="2">
    <location>
        <begin position="30"/>
        <end position="49"/>
    </location>
</feature>
<feature type="transmembrane region" description="Helical" evidence="2">
    <location>
        <begin position="140"/>
        <end position="161"/>
    </location>
</feature>
<dbReference type="RefSeq" id="WP_341370203.1">
    <property type="nucleotide sequence ID" value="NZ_JBBPCO010000003.1"/>
</dbReference>
<proteinExistence type="inferred from homology"/>
<dbReference type="EC" id="7.1.1.-" evidence="2"/>
<dbReference type="PANTHER" id="PTHR33269:SF17">
    <property type="entry name" value="NADH-UBIQUINONE OXIDOREDUCTASE CHAIN 6"/>
    <property type="match status" value="1"/>
</dbReference>
<keyword evidence="2" id="KW-0812">Transmembrane</keyword>
<keyword evidence="2" id="KW-0520">NAD</keyword>
<evidence type="ECO:0000313" key="4">
    <source>
        <dbReference type="EMBL" id="MEK8089138.1"/>
    </source>
</evidence>
<protein>
    <recommendedName>
        <fullName evidence="2">NADH-quinone oxidoreductase subunit J</fullName>
        <ecNumber evidence="2">7.1.1.-</ecNumber>
    </recommendedName>
</protein>
<dbReference type="PANTHER" id="PTHR33269">
    <property type="entry name" value="NADH-UBIQUINONE OXIDOREDUCTASE CHAIN 6"/>
    <property type="match status" value="1"/>
</dbReference>
<feature type="region of interest" description="Disordered" evidence="3">
    <location>
        <begin position="177"/>
        <end position="218"/>
    </location>
</feature>
<dbReference type="Gene3D" id="1.20.120.1200">
    <property type="entry name" value="NADH-ubiquinone/plastoquinone oxidoreductase chain 6, subunit NuoJ"/>
    <property type="match status" value="1"/>
</dbReference>
<sequence length="218" mass="23144">MSGITLAFIVLSTFVIVSGWLVFRFNSMVRATYALLLSFLATSGLFLLLDSEFLFAISFLMMVGEMVIMVMFMIAFMMNPAGLNPMNMVHQPRIAAFAGFGVFALLTVAILTADFPQPIATAPADVTAAIGFELLGSSMLIFETAGVTLLAGMIAVIALAARRGRFNDAVLLPGKRSMPNHGGHGGMNHGKAAAHPQDHQDSHATHSAQAKPGGEHGH</sequence>
<comment type="function">
    <text evidence="2">NDH-1 shuttles electrons from NADH, via FMN and iron-sulfur (Fe-S) centers, to quinones in the respiratory chain. Couples the redox reaction to proton translocation (for every two electrons transferred, four hydrogen ions are translocated across the cytoplasmic membrane), and thus conserves the redox energy in a proton gradient.</text>
</comment>
<comment type="caution">
    <text evidence="4">The sequence shown here is derived from an EMBL/GenBank/DDBJ whole genome shotgun (WGS) entry which is preliminary data.</text>
</comment>
<evidence type="ECO:0000256" key="3">
    <source>
        <dbReference type="SAM" id="MobiDB-lite"/>
    </source>
</evidence>
<comment type="subcellular location">
    <subcellularLocation>
        <location evidence="2">Cell membrane</location>
        <topology evidence="2">Multi-pass membrane protein</topology>
    </subcellularLocation>
</comment>
<dbReference type="EMBL" id="JBBPCO010000003">
    <property type="protein sequence ID" value="MEK8089138.1"/>
    <property type="molecule type" value="Genomic_DNA"/>
</dbReference>
<evidence type="ECO:0000256" key="2">
    <source>
        <dbReference type="RuleBase" id="RU004429"/>
    </source>
</evidence>
<keyword evidence="2" id="KW-1133">Transmembrane helix</keyword>
<comment type="catalytic activity">
    <reaction evidence="2">
        <text>a quinone + NADH + 5 H(+)(in) = a quinol + NAD(+) + 4 H(+)(out)</text>
        <dbReference type="Rhea" id="RHEA:57888"/>
        <dbReference type="ChEBI" id="CHEBI:15378"/>
        <dbReference type="ChEBI" id="CHEBI:24646"/>
        <dbReference type="ChEBI" id="CHEBI:57540"/>
        <dbReference type="ChEBI" id="CHEBI:57945"/>
        <dbReference type="ChEBI" id="CHEBI:132124"/>
    </reaction>
</comment>
<feature type="transmembrane region" description="Helical" evidence="2">
    <location>
        <begin position="94"/>
        <end position="113"/>
    </location>
</feature>
<feature type="transmembrane region" description="Helical" evidence="2">
    <location>
        <begin position="6"/>
        <end position="23"/>
    </location>
</feature>
<dbReference type="InterPro" id="IPR001457">
    <property type="entry name" value="NADH_UbQ/plastoQ_OxRdtase_su6"/>
</dbReference>
<dbReference type="InterPro" id="IPR042106">
    <property type="entry name" value="Nuo/plastoQ_OxRdtase_6_NuoJ"/>
</dbReference>
<keyword evidence="2" id="KW-0472">Membrane</keyword>
<keyword evidence="5" id="KW-1185">Reference proteome</keyword>
<accession>A0ABU9D6F1</accession>
<gene>
    <name evidence="4" type="ORF">WOB96_05105</name>
</gene>
<dbReference type="Proteomes" id="UP001446205">
    <property type="component" value="Unassembled WGS sequence"/>
</dbReference>
<keyword evidence="2" id="KW-1003">Cell membrane</keyword>
<feature type="transmembrane region" description="Helical" evidence="2">
    <location>
        <begin position="55"/>
        <end position="74"/>
    </location>
</feature>
<organism evidence="4 5">
    <name type="scientific">Thermithiobacillus plumbiphilus</name>
    <dbReference type="NCBI Taxonomy" id="1729899"/>
    <lineage>
        <taxon>Bacteria</taxon>
        <taxon>Pseudomonadati</taxon>
        <taxon>Pseudomonadota</taxon>
        <taxon>Acidithiobacillia</taxon>
        <taxon>Acidithiobacillales</taxon>
        <taxon>Thermithiobacillaceae</taxon>
        <taxon>Thermithiobacillus</taxon>
    </lineage>
</organism>
<dbReference type="Pfam" id="PF00499">
    <property type="entry name" value="Oxidored_q3"/>
    <property type="match status" value="1"/>
</dbReference>
<reference evidence="4 5" key="1">
    <citation type="submission" date="2024-04" db="EMBL/GenBank/DDBJ databases">
        <authorList>
            <person name="Abashina T."/>
            <person name="Shaikin A."/>
        </authorList>
    </citation>
    <scope>NUCLEOTIDE SEQUENCE [LARGE SCALE GENOMIC DNA]</scope>
    <source>
        <strain evidence="4 5">AAFK</strain>
    </source>
</reference>
<keyword evidence="2" id="KW-0874">Quinone</keyword>
<comment type="similarity">
    <text evidence="1 2">Belongs to the complex I subunit 6 family.</text>
</comment>
<name>A0ABU9D6F1_9PROT</name>
<evidence type="ECO:0000313" key="5">
    <source>
        <dbReference type="Proteomes" id="UP001446205"/>
    </source>
</evidence>